<feature type="compositionally biased region" description="Low complexity" evidence="1">
    <location>
        <begin position="964"/>
        <end position="974"/>
    </location>
</feature>
<feature type="region of interest" description="Disordered" evidence="1">
    <location>
        <begin position="502"/>
        <end position="533"/>
    </location>
</feature>
<sequence>MRFKLVLFFSTFTVLLISFVNAEISTEDEETLRANYNFKKLSGLRESSGKRVHNRPLNVKFKQFSNLGGKGKASGNIGKYGISASNLGIRAPSSFIPSHPPLRPPPFIPPRPLHLHGGRIPNLLGLGQNKGGKHGHKYTVTHSKGGQTSKSGQYVIGGSGKQGFTLAKGKNNGLNLGNSMAAKWILSGGKHKGPFIHGKGHTHGSGHGKSQGHTHSITETHISSTGSGKGKQSYKIVGKNEGQSSKQFGIYVKNPSKITGDKQGIKPGIGILNTLGKGKLTGSSTNKVTYVTSHTGKQTSSIKTPQKGSWIKITKETSSSNKESIHGAKGNNEIKKDHGTGGGNLVISGSNDAKILEALLKQLYSGGKLGTGQLSLGQGAGKVQMNAEHLYKLHKLLQDIQSGKQTLGGLGLGNLMIGVSNEAQNQVQAKDKNDKSSKLIKITTIIGKDVNGITEKEHISTGGSSGKVTVIGGGGGKSTVSDSSKTSSSKVVTITTVLGGKGGQHVSSVSTSGKETAHIGGSGQYETGKTGSGGQEHIIITGGNKPHTTGSTGSSSIIKVVKETTTSTSGQGKDVSGHRQEGKSSSNEKHVITKETIHKEIKPIGHGTSSTTITTITNHVNGQNGKKQEGQETKEKHVIIKETQTQTGMEKGEHGKTTSTNHISGSNNHDTVHGKVSNEKHVIIKETIHKEVEPIDHGTSSSTITTTTNQVGGTGNQGTNEKHVTTTETHTTHNKVEPIDHGTSSSTITTTTNQVGGTGNQVTNEKHVTTTETHTTHNEVEPIDHGTSSTTTTTTNQVGGTGNQVTNEKHVTTTETHTTHNEVEPIDHGTSSSSITTTTNQVGGTGNQVTNEKHVTTTETHTTHNEVEPIDHGTSTSTITTTTDHSDSDKQDNKPSQGHDTTDKHVITKETTHKESKPSSQGTTTITTTTTHTGESGKDILGKETEIISGGSGINQETSKDKLSSTSETETTTVAKEEHENHSEKQGEKNHEPHKETNTIVTSKETVINEGNDVNIIKDNKGEIVHKEEKNEVIKPVIHVGGGKEKVTINIHGESQTAEDKDNNQKEVIIISKEKEGKEDGHNKEELEEKNTDIVEKEISTGTTKEYVTNGENEELHKKKEDLQIVDSLYEKEKQETKEGWINSNHKKPNKVEEKQKNSEDKDELEKEIIENELSTDNSENEIIDEWNKENNEEKETTIVEEPIIEEEKETIIEEPIIEEEKETIIEEPIIEEEKETIIEEPIIEEEKETIIEEPIIDEEKETIIEEPIIEEEKETIIEEPVKEKEKEIVDTDNNIGNTIDEGSNVENKPEKEQENKEENHPNKKWKYCKKKYPPLYILTMINPSGKGNKFEKNKFGNILSWLKGKLWNKLGNGNMYGLQDYNQRDPNYSVSIQLGEFPPEKSSSWKFDKGGEGKKKCQKKGRKKLWKFVFAKKKGRGDRKRPNLLEKFNKIVKNVKQFGKSGKKSQQRPSKIFLRPSFVLDKNFIETRPSKDKNSQKESYVLIEKTQGENVHKQPKISHKRPQRKKQRPNRGKRPFRGRYPSTGLIPPKAISDKLEDQVFKRPEKESLNSKADQVKYIVIQKTSDEKFNMNPNYAREKQNKFYKLVYIHPKIKNYPTKETSQEAGMNIIKKVPNSSKLNYVLLEQISDKNGMNFQPSFGGKTQTSGIKIEQIKKQQKPSYVIVSKPSQRDESLNLPFRENFISNSDNKVKYVLVQKNSENGDLNRFPNIVQGNQNGGYLLESIIGSQQTGSNILNNPAHNLGKNIIQIPDKSRYPNKNSVQYVFVQKNVDDEMEKSGNEIDFSEILNGFNVQGGSQVYNIKENSKGKSSNDVQYVLFNRFTKRNPQNLYRKKLNLGNVMWKETNVGKPYVLNRIPPGSYSNIDGSLQFGED</sequence>
<reference evidence="3" key="1">
    <citation type="journal article" date="2019" name="Toxins">
        <title>Missiles of mass disruption: composition and glandular origin of venom used as a projectile defensive weapon by the assassin bug Platymeris rhadamanthus.</title>
        <authorList>
            <person name="Walker A.A."/>
            <person name="Robinson S.D."/>
            <person name="Undheim E.A.B."/>
            <person name="Jin J."/>
            <person name="Han X."/>
            <person name="Fry B.G."/>
            <person name="Vetter I."/>
            <person name="King G.F."/>
        </authorList>
    </citation>
    <scope>NUCLEOTIDE SEQUENCE</scope>
    <source>
        <tissue evidence="3">Venom glands</tissue>
    </source>
</reference>
<keyword evidence="2" id="KW-0732">Signal</keyword>
<proteinExistence type="evidence at transcript level"/>
<feature type="compositionally biased region" description="Low complexity" evidence="1">
    <location>
        <begin position="872"/>
        <end position="883"/>
    </location>
</feature>
<feature type="compositionally biased region" description="Basic and acidic residues" evidence="1">
    <location>
        <begin position="575"/>
        <end position="590"/>
    </location>
</feature>
<accession>A0A6B9KZ03</accession>
<feature type="compositionally biased region" description="Low complexity" evidence="1">
    <location>
        <begin position="923"/>
        <end position="933"/>
    </location>
</feature>
<protein>
    <submittedName>
        <fullName evidence="3">Venom protein family 14 protein 1</fullName>
    </submittedName>
</protein>
<feature type="compositionally biased region" description="Basic residues" evidence="1">
    <location>
        <begin position="1514"/>
        <end position="1538"/>
    </location>
</feature>
<feature type="compositionally biased region" description="Basic and acidic residues" evidence="1">
    <location>
        <begin position="1186"/>
        <end position="1198"/>
    </location>
</feature>
<feature type="compositionally biased region" description="Basic and acidic residues" evidence="1">
    <location>
        <begin position="807"/>
        <end position="827"/>
    </location>
</feature>
<feature type="compositionally biased region" description="Basic and acidic residues" evidence="1">
    <location>
        <begin position="720"/>
        <end position="740"/>
    </location>
</feature>
<feature type="compositionally biased region" description="Basic and acidic residues" evidence="1">
    <location>
        <begin position="884"/>
        <end position="893"/>
    </location>
</feature>
<feature type="compositionally biased region" description="Polar residues" evidence="1">
    <location>
        <begin position="505"/>
        <end position="514"/>
    </location>
</feature>
<feature type="compositionally biased region" description="Low complexity" evidence="1">
    <location>
        <begin position="786"/>
        <end position="806"/>
    </location>
</feature>
<name>A0A6B9KZ03_PLARH</name>
<feature type="signal peptide" evidence="2">
    <location>
        <begin position="1"/>
        <end position="22"/>
    </location>
</feature>
<feature type="chain" id="PRO_5025594575" evidence="2">
    <location>
        <begin position="23"/>
        <end position="1892"/>
    </location>
</feature>
<evidence type="ECO:0000313" key="3">
    <source>
        <dbReference type="EMBL" id="QHB21470.1"/>
    </source>
</evidence>
<feature type="region of interest" description="Disordered" evidence="1">
    <location>
        <begin position="563"/>
        <end position="590"/>
    </location>
</feature>
<feature type="compositionally biased region" description="Low complexity" evidence="1">
    <location>
        <begin position="213"/>
        <end position="226"/>
    </location>
</feature>
<feature type="compositionally biased region" description="Low complexity" evidence="1">
    <location>
        <begin position="742"/>
        <end position="763"/>
    </location>
</feature>
<feature type="compositionally biased region" description="Basic and acidic residues" evidence="1">
    <location>
        <begin position="1072"/>
        <end position="1099"/>
    </location>
</feature>
<feature type="region of interest" description="Disordered" evidence="1">
    <location>
        <begin position="316"/>
        <end position="337"/>
    </location>
</feature>
<feature type="compositionally biased region" description="Basic and acidic residues" evidence="1">
    <location>
        <begin position="1308"/>
        <end position="1322"/>
    </location>
</feature>
<feature type="region of interest" description="Disordered" evidence="1">
    <location>
        <begin position="696"/>
        <end position="1006"/>
    </location>
</feature>
<feature type="region of interest" description="Disordered" evidence="1">
    <location>
        <begin position="1222"/>
        <end position="1250"/>
    </location>
</feature>
<feature type="compositionally biased region" description="Basic and acidic residues" evidence="1">
    <location>
        <begin position="764"/>
        <end position="784"/>
    </location>
</feature>
<feature type="compositionally biased region" description="Low complexity" evidence="1">
    <location>
        <begin position="830"/>
        <end position="850"/>
    </location>
</feature>
<feature type="compositionally biased region" description="Polar residues" evidence="1">
    <location>
        <begin position="657"/>
        <end position="669"/>
    </location>
</feature>
<feature type="region of interest" description="Disordered" evidence="1">
    <location>
        <begin position="1294"/>
        <end position="1323"/>
    </location>
</feature>
<evidence type="ECO:0000256" key="1">
    <source>
        <dbReference type="SAM" id="MobiDB-lite"/>
    </source>
</evidence>
<feature type="region of interest" description="Disordered" evidence="1">
    <location>
        <begin position="1072"/>
        <end position="1199"/>
    </location>
</feature>
<feature type="compositionally biased region" description="Basic and acidic residues" evidence="1">
    <location>
        <begin position="900"/>
        <end position="917"/>
    </location>
</feature>
<feature type="region of interest" description="Disordered" evidence="1">
    <location>
        <begin position="1506"/>
        <end position="1549"/>
    </location>
</feature>
<feature type="compositionally biased region" description="Polar residues" evidence="1">
    <location>
        <begin position="1100"/>
        <end position="1111"/>
    </location>
</feature>
<feature type="compositionally biased region" description="Low complexity" evidence="1">
    <location>
        <begin position="698"/>
        <end position="711"/>
    </location>
</feature>
<evidence type="ECO:0000256" key="2">
    <source>
        <dbReference type="SAM" id="SignalP"/>
    </source>
</evidence>
<feature type="compositionally biased region" description="Basic and acidic residues" evidence="1">
    <location>
        <begin position="1150"/>
        <end position="1170"/>
    </location>
</feature>
<feature type="compositionally biased region" description="Basic and acidic residues" evidence="1">
    <location>
        <begin position="935"/>
        <end position="946"/>
    </location>
</feature>
<feature type="compositionally biased region" description="Basic and acidic residues" evidence="1">
    <location>
        <begin position="1114"/>
        <end position="1139"/>
    </location>
</feature>
<feature type="compositionally biased region" description="Basic and acidic residues" evidence="1">
    <location>
        <begin position="975"/>
        <end position="997"/>
    </location>
</feature>
<feature type="region of interest" description="Disordered" evidence="1">
    <location>
        <begin position="646"/>
        <end position="673"/>
    </location>
</feature>
<feature type="region of interest" description="Disordered" evidence="1">
    <location>
        <begin position="201"/>
        <end position="234"/>
    </location>
</feature>
<dbReference type="EMBL" id="MN208281">
    <property type="protein sequence ID" value="QHB21470.1"/>
    <property type="molecule type" value="mRNA"/>
</dbReference>
<feature type="compositionally biased region" description="Basic residues" evidence="1">
    <location>
        <begin position="201"/>
        <end position="212"/>
    </location>
</feature>
<feature type="compositionally biased region" description="Basic and acidic residues" evidence="1">
    <location>
        <begin position="851"/>
        <end position="871"/>
    </location>
</feature>
<organism evidence="3">
    <name type="scientific">Platymeris rhadamanthus</name>
    <name type="common">Red spot assassin bug</name>
    <dbReference type="NCBI Taxonomy" id="1134088"/>
    <lineage>
        <taxon>Eukaryota</taxon>
        <taxon>Metazoa</taxon>
        <taxon>Ecdysozoa</taxon>
        <taxon>Arthropoda</taxon>
        <taxon>Hexapoda</taxon>
        <taxon>Insecta</taxon>
        <taxon>Pterygota</taxon>
        <taxon>Neoptera</taxon>
        <taxon>Paraneoptera</taxon>
        <taxon>Hemiptera</taxon>
        <taxon>Heteroptera</taxon>
        <taxon>Panheteroptera</taxon>
        <taxon>Cimicomorpha</taxon>
        <taxon>Reduviidae</taxon>
        <taxon>Platymeris</taxon>
    </lineage>
</organism>